<evidence type="ECO:0000256" key="3">
    <source>
        <dbReference type="ARBA" id="ARBA00012589"/>
    </source>
</evidence>
<comment type="subcellular location">
    <subcellularLocation>
        <location evidence="1">Membrane</location>
        <topology evidence="1">Multi-pass membrane protein</topology>
    </subcellularLocation>
</comment>
<dbReference type="EMBL" id="CAJHUC010000745">
    <property type="protein sequence ID" value="CAD7698034.1"/>
    <property type="molecule type" value="Genomic_DNA"/>
</dbReference>
<evidence type="ECO:0000256" key="8">
    <source>
        <dbReference type="ARBA" id="ARBA00023136"/>
    </source>
</evidence>
<feature type="transmembrane region" description="Helical" evidence="11">
    <location>
        <begin position="1880"/>
        <end position="1902"/>
    </location>
</feature>
<feature type="transmembrane region" description="Helical" evidence="11">
    <location>
        <begin position="426"/>
        <end position="448"/>
    </location>
</feature>
<feature type="transmembrane region" description="Helical" evidence="11">
    <location>
        <begin position="1546"/>
        <end position="1565"/>
    </location>
</feature>
<evidence type="ECO:0000256" key="4">
    <source>
        <dbReference type="ARBA" id="ARBA00022676"/>
    </source>
</evidence>
<dbReference type="GO" id="GO:0005886">
    <property type="term" value="C:plasma membrane"/>
    <property type="evidence" value="ECO:0007669"/>
    <property type="project" value="TreeGrafter"/>
</dbReference>
<evidence type="ECO:0000256" key="5">
    <source>
        <dbReference type="ARBA" id="ARBA00022679"/>
    </source>
</evidence>
<dbReference type="Pfam" id="PF02364">
    <property type="entry name" value="Glucan_synthase"/>
    <property type="match status" value="2"/>
</dbReference>
<feature type="transmembrane region" description="Helical" evidence="11">
    <location>
        <begin position="1807"/>
        <end position="1824"/>
    </location>
</feature>
<feature type="region of interest" description="Disordered" evidence="10">
    <location>
        <begin position="341"/>
        <end position="388"/>
    </location>
</feature>
<dbReference type="GO" id="GO:0000148">
    <property type="term" value="C:1,3-beta-D-glucan synthase complex"/>
    <property type="evidence" value="ECO:0007669"/>
    <property type="project" value="InterPro"/>
</dbReference>
<protein>
    <recommendedName>
        <fullName evidence="3">1,3-beta-glucan synthase</fullName>
        <ecNumber evidence="3">2.4.1.34</ecNumber>
    </recommendedName>
</protein>
<evidence type="ECO:0000313" key="14">
    <source>
        <dbReference type="Proteomes" id="UP000708148"/>
    </source>
</evidence>
<organism evidence="13 14">
    <name type="scientific">Ostreobium quekettii</name>
    <dbReference type="NCBI Taxonomy" id="121088"/>
    <lineage>
        <taxon>Eukaryota</taxon>
        <taxon>Viridiplantae</taxon>
        <taxon>Chlorophyta</taxon>
        <taxon>core chlorophytes</taxon>
        <taxon>Ulvophyceae</taxon>
        <taxon>TCBD clade</taxon>
        <taxon>Bryopsidales</taxon>
        <taxon>Ostreobineae</taxon>
        <taxon>Ostreobiaceae</taxon>
        <taxon>Ostreobium</taxon>
    </lineage>
</organism>
<evidence type="ECO:0000256" key="2">
    <source>
        <dbReference type="ARBA" id="ARBA00009040"/>
    </source>
</evidence>
<comment type="caution">
    <text evidence="13">The sequence shown here is derived from an EMBL/GenBank/DDBJ whole genome shotgun (WGS) entry which is preliminary data.</text>
</comment>
<keyword evidence="6 11" id="KW-0812">Transmembrane</keyword>
<feature type="compositionally biased region" description="Acidic residues" evidence="10">
    <location>
        <begin position="2037"/>
        <end position="2051"/>
    </location>
</feature>
<keyword evidence="4" id="KW-0328">Glycosyltransferase</keyword>
<accession>A0A8S1IV97</accession>
<feature type="transmembrane region" description="Helical" evidence="11">
    <location>
        <begin position="1738"/>
        <end position="1760"/>
    </location>
</feature>
<feature type="transmembrane region" description="Helical" evidence="11">
    <location>
        <begin position="396"/>
        <end position="420"/>
    </location>
</feature>
<feature type="domain" description="1,3-beta-glucan synthase component FKS1-like" evidence="12">
    <location>
        <begin position="50"/>
        <end position="236"/>
    </location>
</feature>
<evidence type="ECO:0000256" key="11">
    <source>
        <dbReference type="SAM" id="Phobius"/>
    </source>
</evidence>
<evidence type="ECO:0000256" key="6">
    <source>
        <dbReference type="ARBA" id="ARBA00022692"/>
    </source>
</evidence>
<evidence type="ECO:0000256" key="10">
    <source>
        <dbReference type="SAM" id="MobiDB-lite"/>
    </source>
</evidence>
<reference evidence="13" key="1">
    <citation type="submission" date="2020-12" db="EMBL/GenBank/DDBJ databases">
        <authorList>
            <person name="Iha C."/>
        </authorList>
    </citation>
    <scope>NUCLEOTIDE SEQUENCE</scope>
</reference>
<dbReference type="PANTHER" id="PTHR12741">
    <property type="entry name" value="LYST-INTERACTING PROTEIN LIP5 DOPAMINE RESPONSIVE PROTEIN DRG-1"/>
    <property type="match status" value="1"/>
</dbReference>
<feature type="compositionally biased region" description="Low complexity" evidence="10">
    <location>
        <begin position="1498"/>
        <end position="1535"/>
    </location>
</feature>
<feature type="transmembrane region" description="Helical" evidence="11">
    <location>
        <begin position="1772"/>
        <end position="1795"/>
    </location>
</feature>
<comment type="catalytic activity">
    <reaction evidence="9">
        <text>[(1-&gt;3)-beta-D-glucosyl](n) + UDP-alpha-D-glucose = [(1-&gt;3)-beta-D-glucosyl](n+1) + UDP + H(+)</text>
        <dbReference type="Rhea" id="RHEA:21476"/>
        <dbReference type="Rhea" id="RHEA-COMP:11146"/>
        <dbReference type="Rhea" id="RHEA-COMP:14303"/>
        <dbReference type="ChEBI" id="CHEBI:15378"/>
        <dbReference type="ChEBI" id="CHEBI:37671"/>
        <dbReference type="ChEBI" id="CHEBI:58223"/>
        <dbReference type="ChEBI" id="CHEBI:58885"/>
        <dbReference type="EC" id="2.4.1.34"/>
    </reaction>
</comment>
<feature type="region of interest" description="Disordered" evidence="10">
    <location>
        <begin position="1483"/>
        <end position="1537"/>
    </location>
</feature>
<keyword evidence="5" id="KW-0808">Transferase</keyword>
<evidence type="ECO:0000259" key="12">
    <source>
        <dbReference type="SMART" id="SM01205"/>
    </source>
</evidence>
<evidence type="ECO:0000256" key="9">
    <source>
        <dbReference type="ARBA" id="ARBA00047777"/>
    </source>
</evidence>
<dbReference type="Pfam" id="PF14288">
    <property type="entry name" value="FKS1_dom1"/>
    <property type="match status" value="1"/>
</dbReference>
<dbReference type="GO" id="GO:0006075">
    <property type="term" value="P:(1-&gt;3)-beta-D-glucan biosynthetic process"/>
    <property type="evidence" value="ECO:0007669"/>
    <property type="project" value="InterPro"/>
</dbReference>
<evidence type="ECO:0000256" key="7">
    <source>
        <dbReference type="ARBA" id="ARBA00022989"/>
    </source>
</evidence>
<feature type="compositionally biased region" description="Basic and acidic residues" evidence="10">
    <location>
        <begin position="2061"/>
        <end position="2074"/>
    </location>
</feature>
<keyword evidence="14" id="KW-1185">Reference proteome</keyword>
<feature type="transmembrane region" description="Helical" evidence="11">
    <location>
        <begin position="1662"/>
        <end position="1682"/>
    </location>
</feature>
<proteinExistence type="inferred from homology"/>
<feature type="region of interest" description="Disordered" evidence="10">
    <location>
        <begin position="578"/>
        <end position="610"/>
    </location>
</feature>
<dbReference type="InterPro" id="IPR003440">
    <property type="entry name" value="Glyco_trans_48_dom"/>
</dbReference>
<dbReference type="OrthoDB" id="1880850at2759"/>
<keyword evidence="7 11" id="KW-1133">Transmembrane helix</keyword>
<gene>
    <name evidence="13" type="ORF">OSTQU699_LOCUS3395</name>
</gene>
<feature type="compositionally biased region" description="Pro residues" evidence="10">
    <location>
        <begin position="1488"/>
        <end position="1497"/>
    </location>
</feature>
<keyword evidence="8 11" id="KW-0472">Membrane</keyword>
<sequence length="2074" mass="233882">MRFMHSVWELHSKIFQNYFNWCKHVGLPRRPVSQSERFRNKEPYTDEIIIMLMNELALFYCIWTEGANVRYMPEVMCFIFWTMRFSPVFSELDGPLDGKKGKGIGGEFIPVPVDPNQEVRNLRQEREQLRKVYWAFIATIRRDRSGSIDDVTPTEVMKKAGIEENQVHLLVEIIVNGDGGQFTDLVIQPIFNFLAHELDHLGGVKGVESMIRINYDDVNESLTNARNVERTLKKLGISSSECREINKAYESICDLPFRKVGEGESKVYDFEEALYGFDGFNTSCLLTGPTPAEEGMDNEEKEACAGITGFIAAHTSVLLTHALLQALERLAAGYLSKPVKDPAERRAQKAQRRHRNYTDLEAPEEDSTTENAKAKKSNRRKEADQAPNIPIEGQPFGVYLSGVIWLGVFFAMLGIFVFQFLKPESIGFWVVVLAVKIVFDYFFIIDPLALSLQSLSREGWLAAFFPNGISILGTSITVPSDSDFLLVIVRSIPSFLVILVDTSVFYMLGAVAFGMIRGVVLLNLGVVSNWSEVQREFRRCPHKWWERCVSSDGHKNIKEKLGKTRMLLPPEDIFPIPEMEQMEGKDKKNRKKRKDKKPKSKRKQQPPGEEMYDVFADTWNSIVGDLREADLISNAELDNLKFVKMRWHESLFKNHVKALLQPVFVYAGQLEKVTEIPRPTPAHMHIITETRDILLWLVGQLGWLNRDTCEAARNIFFLGEPYDRHHRMSRRELLKAVKSLLTAIQDVSQHSSENIDTQPTRIALENVLKGMINERDALKDHKGSQHVSLGQRYLRDNISNLEKLCKTIRNEVLGDEGALQAGLQRIAMDTEGDAAVDRALDEVENEFAQDDYAPKSLMVKFVNGLVRRMNTTRVAASPSGHEARQYLTFFVTSLFNPMLRSPPPLVQMLSWTTLVPIYEEDIIYAMEADETARAVGGDTPRKGMAKITDLLSETHTRLPLLSYLMTVYPKDWMNFLERMRDKYNVSMSDPKAVTGEEFLHEGEYHHLQTDLQLWASHRGQLLARTVRGMLAYEKALKLICLLEHPRTEAVSEDEYELMIEELVAAKFRCVIAAQVYGRNKRSRVLKHRWDARAIQLLCCRHPSLRVSYLDTETMENEYVQYAVLIRGAGISYFDGPEHPNPSQDKYTMEEVYRIRLPENKFTARGIIIGEGKPENQNHAIPFAFGECLQTIDMNQDNFLLEALKMRNLLNELSYPEYNPSEASTPKTCKQLQNNLKKRLEKKMVNIPILVGFREWIFSQKAGALGGFAAGTEFAFGTILQRTMTFPGRARFHYGHPDVWNKIWVMTRGGISKATRNLHVSEDVFGGFNAGLRGGKVTYRDYISVGKGRDMAFVSINGFEIKISGGNGEVCISRDAYRLGTRTDFFRMLSIYYSGPGFFINNAILMTTVYVQLWVLAVLALAGAYLVERDVGVDPDAEDEELASGRRLLGLAEDAAIGRELLQGIYDYDASTYGSGYDSAYGSAYDYSNPPPQLPPPSSNGNNNNGNNNSNDNGNNNSNNDNVNSNGNNNNNNNPNTTSVVQAVDTAVEITSIVQLGMLTVIAYIGELLLELGLLQTAAVVLLQVISGSLAFFIFKQQTDAAAFTEDMNYGGARYVGTGREFALSHNHFISLYGRYARSHLYFAAKLILLCVMLGILDIPGYAFATFGSWMVAISLVTAPFWFNPMQFVMSQTKADYKQWVRWMEGEERDPDSKLTWYTWHDQMMSKIRNESANMTDHWLNGAKGIISNLCTNGLLAMAAISQIETAEDTSAIYLWAAVSLVLAIVVALSILLQTCFHHREKVTASRVFRMLPVIFFLIVTAILSEAKIGAQTEDGKIGLGNLLLIYYADLVLIIFGIQVMQRTHQDRIGVRHAVDQAYYVLDYFLGVVIFGVLFVFSFTGIMNIVQNTLLFNVTFASSIRNKELVDAIGFDRDVERDDASKHGSRGKERSLAERFQRLTDCTSPLAHSSPRGGAPKEGTFTKTWTSGAWRTVGPKNLQLEGLRASSFTGGVTDRKMDSMDMVSWVSMPPFGQQAKQDDDEDDDYGDGDDDGGLSIAEVLEIPDRGNDAEKQMLL</sequence>
<dbReference type="InterPro" id="IPR026899">
    <property type="entry name" value="FKS1-like_dom1"/>
</dbReference>
<feature type="transmembrane region" description="Helical" evidence="11">
    <location>
        <begin position="460"/>
        <end position="478"/>
    </location>
</feature>
<feature type="region of interest" description="Disordered" evidence="10">
    <location>
        <begin position="2029"/>
        <end position="2074"/>
    </location>
</feature>
<dbReference type="GO" id="GO:0008360">
    <property type="term" value="P:regulation of cell shape"/>
    <property type="evidence" value="ECO:0007669"/>
    <property type="project" value="UniProtKB-KW"/>
</dbReference>
<evidence type="ECO:0000256" key="1">
    <source>
        <dbReference type="ARBA" id="ARBA00004141"/>
    </source>
</evidence>
<dbReference type="GO" id="GO:0003843">
    <property type="term" value="F:1,3-beta-D-glucan synthase activity"/>
    <property type="evidence" value="ECO:0007669"/>
    <property type="project" value="UniProtKB-EC"/>
</dbReference>
<comment type="similarity">
    <text evidence="2">Belongs to the glycosyltransferase 48 family.</text>
</comment>
<feature type="compositionally biased region" description="Basic residues" evidence="10">
    <location>
        <begin position="587"/>
        <end position="604"/>
    </location>
</feature>
<dbReference type="PANTHER" id="PTHR12741:SF48">
    <property type="entry name" value="1,3-BETA-GLUCAN SYNTHASE COMPONENT FKS1-RELATED"/>
    <property type="match status" value="1"/>
</dbReference>
<dbReference type="EC" id="2.4.1.34" evidence="3"/>
<feature type="transmembrane region" description="Helical" evidence="11">
    <location>
        <begin position="1408"/>
        <end position="1426"/>
    </location>
</feature>
<evidence type="ECO:0000313" key="13">
    <source>
        <dbReference type="EMBL" id="CAD7698034.1"/>
    </source>
</evidence>
<name>A0A8S1IV97_9CHLO</name>
<feature type="transmembrane region" description="Helical" evidence="11">
    <location>
        <begin position="1639"/>
        <end position="1656"/>
    </location>
</feature>
<dbReference type="Proteomes" id="UP000708148">
    <property type="component" value="Unassembled WGS sequence"/>
</dbReference>
<feature type="transmembrane region" description="Helical" evidence="11">
    <location>
        <begin position="1571"/>
        <end position="1594"/>
    </location>
</feature>
<dbReference type="SMART" id="SM01205">
    <property type="entry name" value="FKS1_dom1"/>
    <property type="match status" value="1"/>
</dbReference>
<feature type="transmembrane region" description="Helical" evidence="11">
    <location>
        <begin position="1844"/>
        <end position="1860"/>
    </location>
</feature>